<dbReference type="AlphaFoldDB" id="A0AAN6WDX7"/>
<keyword evidence="4" id="KW-1185">Reference proteome</keyword>
<proteinExistence type="predicted"/>
<organism evidence="3 4">
    <name type="scientific">Triangularia setosa</name>
    <dbReference type="NCBI Taxonomy" id="2587417"/>
    <lineage>
        <taxon>Eukaryota</taxon>
        <taxon>Fungi</taxon>
        <taxon>Dikarya</taxon>
        <taxon>Ascomycota</taxon>
        <taxon>Pezizomycotina</taxon>
        <taxon>Sordariomycetes</taxon>
        <taxon>Sordariomycetidae</taxon>
        <taxon>Sordariales</taxon>
        <taxon>Podosporaceae</taxon>
        <taxon>Triangularia</taxon>
    </lineage>
</organism>
<dbReference type="Pfam" id="PF08595">
    <property type="entry name" value="RXT2_N"/>
    <property type="match status" value="1"/>
</dbReference>
<feature type="compositionally biased region" description="Basic and acidic residues" evidence="1">
    <location>
        <begin position="295"/>
        <end position="313"/>
    </location>
</feature>
<evidence type="ECO:0000256" key="1">
    <source>
        <dbReference type="SAM" id="MobiDB-lite"/>
    </source>
</evidence>
<gene>
    <name evidence="3" type="ORF">QBC36DRAFT_36879</name>
</gene>
<feature type="domain" description="Transcriptional regulatory protein RXT2 N-terminal" evidence="2">
    <location>
        <begin position="37"/>
        <end position="178"/>
    </location>
</feature>
<feature type="region of interest" description="Disordered" evidence="1">
    <location>
        <begin position="205"/>
        <end position="350"/>
    </location>
</feature>
<sequence>MSNQQQALVMETILGIRKKLKRKSYDSDSDSSIEQPTNRGNKLKKRSRFVARGRLTGSAGPAGYKEIAEHAGYQRAIINHNPPLIDQDGYDITSDDDEQEVQEALAIAMDDNPYSDVHLEQIFRPLTSVTDLPTHPAISKPFTSRALTELVDQARIIMQSENKALWKVKPLLTKLVGDNTWVPCGLMSGPDDALLFTDPTRFFHRPDRQRLRPTAAPVAATTNGVASAPDSTSGESAGRERVDGAVPGPSAPTSEDTLDGETLPDAAAETNGVASTETRRPQEGQEEPPQVNGDSKQDERPGEEVHAGDTNKDEADDEDVVMAEAPKRRDMLSRPDIRLEPPRNNGTPVLAPTSDPFGPDAPFIHPMFIAPREARQDRNMGLAEHEAEELRRWLQAYVQKQEEVCRGAKKLYEQLLRADRLRKQVLMWAKAEAHCGPNNHMSDGEDWYDKEEWGLTEDLKKGEDEVEEDVGTTQKKTRNRK</sequence>
<dbReference type="InterPro" id="IPR013904">
    <property type="entry name" value="RXT2_N"/>
</dbReference>
<feature type="compositionally biased region" description="Basic and acidic residues" evidence="1">
    <location>
        <begin position="325"/>
        <end position="341"/>
    </location>
</feature>
<feature type="region of interest" description="Disordered" evidence="1">
    <location>
        <begin position="458"/>
        <end position="481"/>
    </location>
</feature>
<dbReference type="GO" id="GO:0033698">
    <property type="term" value="C:Rpd3L complex"/>
    <property type="evidence" value="ECO:0007669"/>
    <property type="project" value="TreeGrafter"/>
</dbReference>
<dbReference type="PANTHER" id="PTHR28232">
    <property type="entry name" value="TRANSCRIPTIONAL REGULATORY PROTEIN RXT2"/>
    <property type="match status" value="1"/>
</dbReference>
<dbReference type="EMBL" id="MU866101">
    <property type="protein sequence ID" value="KAK4180258.1"/>
    <property type="molecule type" value="Genomic_DNA"/>
</dbReference>
<name>A0AAN6WDX7_9PEZI</name>
<evidence type="ECO:0000259" key="2">
    <source>
        <dbReference type="Pfam" id="PF08595"/>
    </source>
</evidence>
<evidence type="ECO:0000313" key="4">
    <source>
        <dbReference type="Proteomes" id="UP001302321"/>
    </source>
</evidence>
<reference evidence="3" key="2">
    <citation type="submission" date="2023-05" db="EMBL/GenBank/DDBJ databases">
        <authorList>
            <consortium name="Lawrence Berkeley National Laboratory"/>
            <person name="Steindorff A."/>
            <person name="Hensen N."/>
            <person name="Bonometti L."/>
            <person name="Westerberg I."/>
            <person name="Brannstrom I.O."/>
            <person name="Guillou S."/>
            <person name="Cros-Aarteil S."/>
            <person name="Calhoun S."/>
            <person name="Haridas S."/>
            <person name="Kuo A."/>
            <person name="Mondo S."/>
            <person name="Pangilinan J."/>
            <person name="Riley R."/>
            <person name="Labutti K."/>
            <person name="Andreopoulos B."/>
            <person name="Lipzen A."/>
            <person name="Chen C."/>
            <person name="Yanf M."/>
            <person name="Daum C."/>
            <person name="Ng V."/>
            <person name="Clum A."/>
            <person name="Ohm R."/>
            <person name="Martin F."/>
            <person name="Silar P."/>
            <person name="Natvig D."/>
            <person name="Lalanne C."/>
            <person name="Gautier V."/>
            <person name="Ament-Velasquez S.L."/>
            <person name="Kruys A."/>
            <person name="Hutchinson M.I."/>
            <person name="Powell A.J."/>
            <person name="Barry K."/>
            <person name="Miller A.N."/>
            <person name="Grigoriev I.V."/>
            <person name="Debuchy R."/>
            <person name="Gladieux P."/>
            <person name="Thoren M.H."/>
            <person name="Johannesson H."/>
        </authorList>
    </citation>
    <scope>NUCLEOTIDE SEQUENCE</scope>
    <source>
        <strain evidence="3">CBS 892.96</strain>
    </source>
</reference>
<accession>A0AAN6WDX7</accession>
<feature type="region of interest" description="Disordered" evidence="1">
    <location>
        <begin position="24"/>
        <end position="45"/>
    </location>
</feature>
<reference evidence="3" key="1">
    <citation type="journal article" date="2023" name="Mol. Phylogenet. Evol.">
        <title>Genome-scale phylogeny and comparative genomics of the fungal order Sordariales.</title>
        <authorList>
            <person name="Hensen N."/>
            <person name="Bonometti L."/>
            <person name="Westerberg I."/>
            <person name="Brannstrom I.O."/>
            <person name="Guillou S."/>
            <person name="Cros-Aarteil S."/>
            <person name="Calhoun S."/>
            <person name="Haridas S."/>
            <person name="Kuo A."/>
            <person name="Mondo S."/>
            <person name="Pangilinan J."/>
            <person name="Riley R."/>
            <person name="LaButti K."/>
            <person name="Andreopoulos B."/>
            <person name="Lipzen A."/>
            <person name="Chen C."/>
            <person name="Yan M."/>
            <person name="Daum C."/>
            <person name="Ng V."/>
            <person name="Clum A."/>
            <person name="Steindorff A."/>
            <person name="Ohm R.A."/>
            <person name="Martin F."/>
            <person name="Silar P."/>
            <person name="Natvig D.O."/>
            <person name="Lalanne C."/>
            <person name="Gautier V."/>
            <person name="Ament-Velasquez S.L."/>
            <person name="Kruys A."/>
            <person name="Hutchinson M.I."/>
            <person name="Powell A.J."/>
            <person name="Barry K."/>
            <person name="Miller A.N."/>
            <person name="Grigoriev I.V."/>
            <person name="Debuchy R."/>
            <person name="Gladieux P."/>
            <person name="Hiltunen Thoren M."/>
            <person name="Johannesson H."/>
        </authorList>
    </citation>
    <scope>NUCLEOTIDE SEQUENCE</scope>
    <source>
        <strain evidence="3">CBS 892.96</strain>
    </source>
</reference>
<dbReference type="Proteomes" id="UP001302321">
    <property type="component" value="Unassembled WGS sequence"/>
</dbReference>
<dbReference type="PANTHER" id="PTHR28232:SF1">
    <property type="entry name" value="TRANSCRIPTIONAL REGULATORY PROTEIN RXT2"/>
    <property type="match status" value="1"/>
</dbReference>
<dbReference type="InterPro" id="IPR039602">
    <property type="entry name" value="Rxt2"/>
</dbReference>
<comment type="caution">
    <text evidence="3">The sequence shown here is derived from an EMBL/GenBank/DDBJ whole genome shotgun (WGS) entry which is preliminary data.</text>
</comment>
<dbReference type="GO" id="GO:0005829">
    <property type="term" value="C:cytosol"/>
    <property type="evidence" value="ECO:0007669"/>
    <property type="project" value="TreeGrafter"/>
</dbReference>
<feature type="compositionally biased region" description="Polar residues" evidence="1">
    <location>
        <begin position="220"/>
        <end position="235"/>
    </location>
</feature>
<evidence type="ECO:0000313" key="3">
    <source>
        <dbReference type="EMBL" id="KAK4180258.1"/>
    </source>
</evidence>
<protein>
    <submittedName>
        <fullName evidence="3">RXT2-like protein</fullName>
    </submittedName>
</protein>